<dbReference type="OMA" id="RMENTIQ"/>
<dbReference type="HOGENOM" id="CLU_1994935_0_0_1"/>
<evidence type="ECO:0000256" key="1">
    <source>
        <dbReference type="SAM" id="MobiDB-lite"/>
    </source>
</evidence>
<accession>B3MXR8</accession>
<reference evidence="2 3" key="1">
    <citation type="journal article" date="2007" name="Nature">
        <title>Evolution of genes and genomes on the Drosophila phylogeny.</title>
        <authorList>
            <consortium name="Drosophila 12 Genomes Consortium"/>
            <person name="Clark A.G."/>
            <person name="Eisen M.B."/>
            <person name="Smith D.R."/>
            <person name="Bergman C.M."/>
            <person name="Oliver B."/>
            <person name="Markow T.A."/>
            <person name="Kaufman T.C."/>
            <person name="Kellis M."/>
            <person name="Gelbart W."/>
            <person name="Iyer V.N."/>
            <person name="Pollard D.A."/>
            <person name="Sackton T.B."/>
            <person name="Larracuente A.M."/>
            <person name="Singh N.D."/>
            <person name="Abad J.P."/>
            <person name="Abt D.N."/>
            <person name="Adryan B."/>
            <person name="Aguade M."/>
            <person name="Akashi H."/>
            <person name="Anderson W.W."/>
            <person name="Aquadro C.F."/>
            <person name="Ardell D.H."/>
            <person name="Arguello R."/>
            <person name="Artieri C.G."/>
            <person name="Barbash D.A."/>
            <person name="Barker D."/>
            <person name="Barsanti P."/>
            <person name="Batterham P."/>
            <person name="Batzoglou S."/>
            <person name="Begun D."/>
            <person name="Bhutkar A."/>
            <person name="Blanco E."/>
            <person name="Bosak S.A."/>
            <person name="Bradley R.K."/>
            <person name="Brand A.D."/>
            <person name="Brent M.R."/>
            <person name="Brooks A.N."/>
            <person name="Brown R.H."/>
            <person name="Butlin R.K."/>
            <person name="Caggese C."/>
            <person name="Calvi B.R."/>
            <person name="Bernardo de Carvalho A."/>
            <person name="Caspi A."/>
            <person name="Castrezana S."/>
            <person name="Celniker S.E."/>
            <person name="Chang J.L."/>
            <person name="Chapple C."/>
            <person name="Chatterji S."/>
            <person name="Chinwalla A."/>
            <person name="Civetta A."/>
            <person name="Clifton S.W."/>
            <person name="Comeron J.M."/>
            <person name="Costello J.C."/>
            <person name="Coyne J.A."/>
            <person name="Daub J."/>
            <person name="David R.G."/>
            <person name="Delcher A.L."/>
            <person name="Delehaunty K."/>
            <person name="Do C.B."/>
            <person name="Ebling H."/>
            <person name="Edwards K."/>
            <person name="Eickbush T."/>
            <person name="Evans J.D."/>
            <person name="Filipski A."/>
            <person name="Findeiss S."/>
            <person name="Freyhult E."/>
            <person name="Fulton L."/>
            <person name="Fulton R."/>
            <person name="Garcia A.C."/>
            <person name="Gardiner A."/>
            <person name="Garfield D.A."/>
            <person name="Garvin B.E."/>
            <person name="Gibson G."/>
            <person name="Gilbert D."/>
            <person name="Gnerre S."/>
            <person name="Godfrey J."/>
            <person name="Good R."/>
            <person name="Gotea V."/>
            <person name="Gravely B."/>
            <person name="Greenberg A.J."/>
            <person name="Griffiths-Jones S."/>
            <person name="Gross S."/>
            <person name="Guigo R."/>
            <person name="Gustafson E.A."/>
            <person name="Haerty W."/>
            <person name="Hahn M.W."/>
            <person name="Halligan D.L."/>
            <person name="Halpern A.L."/>
            <person name="Halter G.M."/>
            <person name="Han M.V."/>
            <person name="Heger A."/>
            <person name="Hillier L."/>
            <person name="Hinrichs A.S."/>
            <person name="Holmes I."/>
            <person name="Hoskins R.A."/>
            <person name="Hubisz M.J."/>
            <person name="Hultmark D."/>
            <person name="Huntley M.A."/>
            <person name="Jaffe D.B."/>
            <person name="Jagadeeshan S."/>
            <person name="Jeck W.R."/>
            <person name="Johnson J."/>
            <person name="Jones C.D."/>
            <person name="Jordan W.C."/>
            <person name="Karpen G.H."/>
            <person name="Kataoka E."/>
            <person name="Keightley P.D."/>
            <person name="Kheradpour P."/>
            <person name="Kirkness E.F."/>
            <person name="Koerich L.B."/>
            <person name="Kristiansen K."/>
            <person name="Kudrna D."/>
            <person name="Kulathinal R.J."/>
            <person name="Kumar S."/>
            <person name="Kwok R."/>
            <person name="Lander E."/>
            <person name="Langley C.H."/>
            <person name="Lapoint R."/>
            <person name="Lazzaro B.P."/>
            <person name="Lee S.J."/>
            <person name="Levesque L."/>
            <person name="Li R."/>
            <person name="Lin C.F."/>
            <person name="Lin M.F."/>
            <person name="Lindblad-Toh K."/>
            <person name="Llopart A."/>
            <person name="Long M."/>
            <person name="Low L."/>
            <person name="Lozovsky E."/>
            <person name="Lu J."/>
            <person name="Luo M."/>
            <person name="Machado C.A."/>
            <person name="Makalowski W."/>
            <person name="Marzo M."/>
            <person name="Matsuda M."/>
            <person name="Matzkin L."/>
            <person name="McAllister B."/>
            <person name="McBride C.S."/>
            <person name="McKernan B."/>
            <person name="McKernan K."/>
            <person name="Mendez-Lago M."/>
            <person name="Minx P."/>
            <person name="Mollenhauer M.U."/>
            <person name="Montooth K."/>
            <person name="Mount S.M."/>
            <person name="Mu X."/>
            <person name="Myers E."/>
            <person name="Negre B."/>
            <person name="Newfeld S."/>
            <person name="Nielsen R."/>
            <person name="Noor M.A."/>
            <person name="O'Grady P."/>
            <person name="Pachter L."/>
            <person name="Papaceit M."/>
            <person name="Parisi M.J."/>
            <person name="Parisi M."/>
            <person name="Parts L."/>
            <person name="Pedersen J.S."/>
            <person name="Pesole G."/>
            <person name="Phillippy A.M."/>
            <person name="Ponting C.P."/>
            <person name="Pop M."/>
            <person name="Porcelli D."/>
            <person name="Powell J.R."/>
            <person name="Prohaska S."/>
            <person name="Pruitt K."/>
            <person name="Puig M."/>
            <person name="Quesneville H."/>
            <person name="Ram K.R."/>
            <person name="Rand D."/>
            <person name="Rasmussen M.D."/>
            <person name="Reed L.K."/>
            <person name="Reenan R."/>
            <person name="Reily A."/>
            <person name="Remington K.A."/>
            <person name="Rieger T.T."/>
            <person name="Ritchie M.G."/>
            <person name="Robin C."/>
            <person name="Rogers Y.H."/>
            <person name="Rohde C."/>
            <person name="Rozas J."/>
            <person name="Rubenfield M.J."/>
            <person name="Ruiz A."/>
            <person name="Russo S."/>
            <person name="Salzberg S.L."/>
            <person name="Sanchez-Gracia A."/>
            <person name="Saranga D.J."/>
            <person name="Sato H."/>
            <person name="Schaeffer S.W."/>
            <person name="Schatz M.C."/>
            <person name="Schlenke T."/>
            <person name="Schwartz R."/>
            <person name="Segarra C."/>
            <person name="Singh R.S."/>
            <person name="Sirot L."/>
            <person name="Sirota M."/>
            <person name="Sisneros N.B."/>
            <person name="Smith C.D."/>
            <person name="Smith T.F."/>
            <person name="Spieth J."/>
            <person name="Stage D.E."/>
            <person name="Stark A."/>
            <person name="Stephan W."/>
            <person name="Strausberg R.L."/>
            <person name="Strempel S."/>
            <person name="Sturgill D."/>
            <person name="Sutton G."/>
            <person name="Sutton G.G."/>
            <person name="Tao W."/>
            <person name="Teichmann S."/>
            <person name="Tobari Y.N."/>
            <person name="Tomimura Y."/>
            <person name="Tsolas J.M."/>
            <person name="Valente V.L."/>
            <person name="Venter E."/>
            <person name="Venter J.C."/>
            <person name="Vicario S."/>
            <person name="Vieira F.G."/>
            <person name="Vilella A.J."/>
            <person name="Villasante A."/>
            <person name="Walenz B."/>
            <person name="Wang J."/>
            <person name="Wasserman M."/>
            <person name="Watts T."/>
            <person name="Wilson D."/>
            <person name="Wilson R.K."/>
            <person name="Wing R.A."/>
            <person name="Wolfner M.F."/>
            <person name="Wong A."/>
            <person name="Wong G.K."/>
            <person name="Wu C.I."/>
            <person name="Wu G."/>
            <person name="Yamamoto D."/>
            <person name="Yang H.P."/>
            <person name="Yang S.P."/>
            <person name="Yorke J.A."/>
            <person name="Yoshida K."/>
            <person name="Zdobnov E."/>
            <person name="Zhang P."/>
            <person name="Zhang Y."/>
            <person name="Zimin A.V."/>
            <person name="Baldwin J."/>
            <person name="Abdouelleil A."/>
            <person name="Abdulkadir J."/>
            <person name="Abebe A."/>
            <person name="Abera B."/>
            <person name="Abreu J."/>
            <person name="Acer S.C."/>
            <person name="Aftuck L."/>
            <person name="Alexander A."/>
            <person name="An P."/>
            <person name="Anderson E."/>
            <person name="Anderson S."/>
            <person name="Arachi H."/>
            <person name="Azer M."/>
            <person name="Bachantsang P."/>
            <person name="Barry A."/>
            <person name="Bayul T."/>
            <person name="Berlin A."/>
            <person name="Bessette D."/>
            <person name="Bloom T."/>
            <person name="Blye J."/>
            <person name="Boguslavskiy L."/>
            <person name="Bonnet C."/>
            <person name="Boukhgalter B."/>
            <person name="Bourzgui I."/>
            <person name="Brown A."/>
            <person name="Cahill P."/>
            <person name="Channer S."/>
            <person name="Cheshatsang Y."/>
            <person name="Chuda L."/>
            <person name="Citroen M."/>
            <person name="Collymore A."/>
            <person name="Cooke P."/>
            <person name="Costello M."/>
            <person name="D'Aco K."/>
            <person name="Daza R."/>
            <person name="De Haan G."/>
            <person name="DeGray S."/>
            <person name="DeMaso C."/>
            <person name="Dhargay N."/>
            <person name="Dooley K."/>
            <person name="Dooley E."/>
            <person name="Doricent M."/>
            <person name="Dorje P."/>
            <person name="Dorjee K."/>
            <person name="Dupes A."/>
            <person name="Elong R."/>
            <person name="Falk J."/>
            <person name="Farina A."/>
            <person name="Faro S."/>
            <person name="Ferguson D."/>
            <person name="Fisher S."/>
            <person name="Foley C.D."/>
            <person name="Franke A."/>
            <person name="Friedrich D."/>
            <person name="Gadbois L."/>
            <person name="Gearin G."/>
            <person name="Gearin C.R."/>
            <person name="Giannoukos G."/>
            <person name="Goode T."/>
            <person name="Graham J."/>
            <person name="Grandbois E."/>
            <person name="Grewal S."/>
            <person name="Gyaltsen K."/>
            <person name="Hafez N."/>
            <person name="Hagos B."/>
            <person name="Hall J."/>
            <person name="Henson C."/>
            <person name="Hollinger A."/>
            <person name="Honan T."/>
            <person name="Huard M.D."/>
            <person name="Hughes L."/>
            <person name="Hurhula B."/>
            <person name="Husby M.E."/>
            <person name="Kamat A."/>
            <person name="Kanga B."/>
            <person name="Kashin S."/>
            <person name="Khazanovich D."/>
            <person name="Kisner P."/>
            <person name="Lance K."/>
            <person name="Lara M."/>
            <person name="Lee W."/>
            <person name="Lennon N."/>
            <person name="Letendre F."/>
            <person name="LeVine R."/>
            <person name="Lipovsky A."/>
            <person name="Liu X."/>
            <person name="Liu J."/>
            <person name="Liu S."/>
            <person name="Lokyitsang T."/>
            <person name="Lokyitsang Y."/>
            <person name="Lubonja R."/>
            <person name="Lui A."/>
            <person name="MacDonald P."/>
            <person name="Magnisalis V."/>
            <person name="Maru K."/>
            <person name="Matthews C."/>
            <person name="McCusker W."/>
            <person name="McDonough S."/>
            <person name="Mehta T."/>
            <person name="Meldrim J."/>
            <person name="Meneus L."/>
            <person name="Mihai O."/>
            <person name="Mihalev A."/>
            <person name="Mihova T."/>
            <person name="Mittelman R."/>
            <person name="Mlenga V."/>
            <person name="Montmayeur A."/>
            <person name="Mulrain L."/>
            <person name="Navidi A."/>
            <person name="Naylor J."/>
            <person name="Negash T."/>
            <person name="Nguyen T."/>
            <person name="Nguyen N."/>
            <person name="Nicol R."/>
            <person name="Norbu C."/>
            <person name="Norbu N."/>
            <person name="Novod N."/>
            <person name="O'Neill B."/>
            <person name="Osman S."/>
            <person name="Markiewicz E."/>
            <person name="Oyono O.L."/>
            <person name="Patti C."/>
            <person name="Phunkhang P."/>
            <person name="Pierre F."/>
            <person name="Priest M."/>
            <person name="Raghuraman S."/>
            <person name="Rege F."/>
            <person name="Reyes R."/>
            <person name="Rise C."/>
            <person name="Rogov P."/>
            <person name="Ross K."/>
            <person name="Ryan E."/>
            <person name="Settipalli S."/>
            <person name="Shea T."/>
            <person name="Sherpa N."/>
            <person name="Shi L."/>
            <person name="Shih D."/>
            <person name="Sparrow T."/>
            <person name="Spaulding J."/>
            <person name="Stalker J."/>
            <person name="Stange-Thomann N."/>
            <person name="Stavropoulos S."/>
            <person name="Stone C."/>
            <person name="Strader C."/>
            <person name="Tesfaye S."/>
            <person name="Thomson T."/>
            <person name="Thoulutsang Y."/>
            <person name="Thoulutsang D."/>
            <person name="Topham K."/>
            <person name="Topping I."/>
            <person name="Tsamla T."/>
            <person name="Vassiliev H."/>
            <person name="Vo A."/>
            <person name="Wangchuk T."/>
            <person name="Wangdi T."/>
            <person name="Weiand M."/>
            <person name="Wilkinson J."/>
            <person name="Wilson A."/>
            <person name="Yadav S."/>
            <person name="Young G."/>
            <person name="Yu Q."/>
            <person name="Zembek L."/>
            <person name="Zhong D."/>
            <person name="Zimmer A."/>
            <person name="Zwirko Z."/>
            <person name="Jaffe D.B."/>
            <person name="Alvarez P."/>
            <person name="Brockman W."/>
            <person name="Butler J."/>
            <person name="Chin C."/>
            <person name="Gnerre S."/>
            <person name="Grabherr M."/>
            <person name="Kleber M."/>
            <person name="Mauceli E."/>
            <person name="MacCallum I."/>
        </authorList>
    </citation>
    <scope>NUCLEOTIDE SEQUENCE [LARGE SCALE GENOMIC DNA]</scope>
    <source>
        <strain evidence="3">Tucson 14024-0371.13</strain>
    </source>
</reference>
<keyword evidence="3" id="KW-1185">Reference proteome</keyword>
<feature type="region of interest" description="Disordered" evidence="1">
    <location>
        <begin position="103"/>
        <end position="125"/>
    </location>
</feature>
<organism evidence="2 3">
    <name type="scientific">Drosophila ananassae</name>
    <name type="common">Fruit fly</name>
    <dbReference type="NCBI Taxonomy" id="7217"/>
    <lineage>
        <taxon>Eukaryota</taxon>
        <taxon>Metazoa</taxon>
        <taxon>Ecdysozoa</taxon>
        <taxon>Arthropoda</taxon>
        <taxon>Hexapoda</taxon>
        <taxon>Insecta</taxon>
        <taxon>Pterygota</taxon>
        <taxon>Neoptera</taxon>
        <taxon>Endopterygota</taxon>
        <taxon>Diptera</taxon>
        <taxon>Brachycera</taxon>
        <taxon>Muscomorpha</taxon>
        <taxon>Ephydroidea</taxon>
        <taxon>Drosophilidae</taxon>
        <taxon>Drosophila</taxon>
        <taxon>Sophophora</taxon>
    </lineage>
</organism>
<dbReference type="KEGG" id="dan:6502146"/>
<dbReference type="OrthoDB" id="7861854at2759"/>
<proteinExistence type="predicted"/>
<sequence length="125" mass="14390">MIDERFFDIDEDLDYSHSSLDSGQPDTPIRSPFDDTVRSIQLARRLAGLENPPGGRDEFTIMSEARERDREKKAMDRFLNTKLVRDGLPVDTPLPIYLSFREPRGVSPPSHWDATGPHKKCHHHH</sequence>
<evidence type="ECO:0000313" key="2">
    <source>
        <dbReference type="EMBL" id="EDV38533.1"/>
    </source>
</evidence>
<dbReference type="AlphaFoldDB" id="B3MXR8"/>
<dbReference type="EMBL" id="CH902630">
    <property type="protein sequence ID" value="EDV38533.1"/>
    <property type="molecule type" value="Genomic_DNA"/>
</dbReference>
<dbReference type="GeneID" id="6502146"/>
<dbReference type="InParanoid" id="B3MXR8"/>
<gene>
    <name evidence="2" type="primary">Dana\GF19386</name>
    <name evidence="2" type="synonym">dana_GLEANR_21428</name>
    <name evidence="2" type="ORF">GF19386</name>
</gene>
<dbReference type="Proteomes" id="UP000007801">
    <property type="component" value="Unassembled WGS sequence"/>
</dbReference>
<name>B3MXR8_DROAN</name>
<protein>
    <submittedName>
        <fullName evidence="2">Uncharacterized protein</fullName>
    </submittedName>
</protein>
<evidence type="ECO:0000313" key="3">
    <source>
        <dbReference type="Proteomes" id="UP000007801"/>
    </source>
</evidence>